<keyword evidence="3" id="KW-1185">Reference proteome</keyword>
<dbReference type="Proteomes" id="UP000604046">
    <property type="component" value="Unassembled WGS sequence"/>
</dbReference>
<reference evidence="2" key="1">
    <citation type="submission" date="2021-02" db="EMBL/GenBank/DDBJ databases">
        <authorList>
            <person name="Dougan E. K."/>
            <person name="Rhodes N."/>
            <person name="Thang M."/>
            <person name="Chan C."/>
        </authorList>
    </citation>
    <scope>NUCLEOTIDE SEQUENCE</scope>
</reference>
<protein>
    <submittedName>
        <fullName evidence="2">PUB49 protein</fullName>
    </submittedName>
</protein>
<dbReference type="Gene3D" id="3.30.1060.10">
    <property type="entry name" value="Peptide methionine sulphoxide reductase MsrA"/>
    <property type="match status" value="1"/>
</dbReference>
<dbReference type="OrthoDB" id="416878at2759"/>
<evidence type="ECO:0000313" key="3">
    <source>
        <dbReference type="Proteomes" id="UP000604046"/>
    </source>
</evidence>
<dbReference type="GO" id="GO:0008113">
    <property type="term" value="F:peptide-methionine (S)-S-oxide reductase activity"/>
    <property type="evidence" value="ECO:0007669"/>
    <property type="project" value="InterPro"/>
</dbReference>
<sequence length="257" mass="27782">MASKFGLLLALRAASAQVAQDESVFVYFGSGCFWHVQHEFIKAEEQILGRNASSYTSLTGYAGGNSVNAMGNACYNDYARLGHTEVVGLTIPLSKLPDFGAVFWSLFVGTDRVDVMDIGPDYRAAVGVPGGFGSPLLQTVNASQASRAARDGWFFELKAGNGNDPDTLGKALVWVYDTAQYPFFQAELYHQFHDDFMPGGNYPQEYNDLYHDLLADGRMTSTGCPRDQAPDSLEAVGSSTAHPVVLSIVVALAWTVA</sequence>
<evidence type="ECO:0000256" key="1">
    <source>
        <dbReference type="SAM" id="SignalP"/>
    </source>
</evidence>
<evidence type="ECO:0000313" key="2">
    <source>
        <dbReference type="EMBL" id="CAE6939997.1"/>
    </source>
</evidence>
<keyword evidence="1" id="KW-0732">Signal</keyword>
<dbReference type="InterPro" id="IPR036509">
    <property type="entry name" value="Met_Sox_Rdtase_MsrA_sf"/>
</dbReference>
<dbReference type="SUPFAM" id="SSF55068">
    <property type="entry name" value="Peptide methionine sulfoxide reductase"/>
    <property type="match status" value="1"/>
</dbReference>
<comment type="caution">
    <text evidence="2">The sequence shown here is derived from an EMBL/GenBank/DDBJ whole genome shotgun (WGS) entry which is preliminary data.</text>
</comment>
<dbReference type="AlphaFoldDB" id="A0A812GUJ2"/>
<feature type="signal peptide" evidence="1">
    <location>
        <begin position="1"/>
        <end position="16"/>
    </location>
</feature>
<accession>A0A812GUJ2</accession>
<proteinExistence type="predicted"/>
<dbReference type="EMBL" id="CAJNDS010000062">
    <property type="protein sequence ID" value="CAE6939997.1"/>
    <property type="molecule type" value="Genomic_DNA"/>
</dbReference>
<gene>
    <name evidence="2" type="primary">PUB49</name>
    <name evidence="2" type="ORF">SNAT2548_LOCUS1170</name>
</gene>
<organism evidence="2 3">
    <name type="scientific">Symbiodinium natans</name>
    <dbReference type="NCBI Taxonomy" id="878477"/>
    <lineage>
        <taxon>Eukaryota</taxon>
        <taxon>Sar</taxon>
        <taxon>Alveolata</taxon>
        <taxon>Dinophyceae</taxon>
        <taxon>Suessiales</taxon>
        <taxon>Symbiodiniaceae</taxon>
        <taxon>Symbiodinium</taxon>
    </lineage>
</organism>
<name>A0A812GUJ2_9DINO</name>
<feature type="chain" id="PRO_5032583973" evidence="1">
    <location>
        <begin position="17"/>
        <end position="257"/>
    </location>
</feature>